<name>A0A5B9QQI6_9BACT</name>
<accession>A0A5B9QQI6</accession>
<protein>
    <submittedName>
        <fullName evidence="1">Uncharacterized protein</fullName>
    </submittedName>
</protein>
<gene>
    <name evidence="1" type="ORF">UC8_32630</name>
</gene>
<proteinExistence type="predicted"/>
<reference evidence="1 2" key="1">
    <citation type="submission" date="2019-08" db="EMBL/GenBank/DDBJ databases">
        <title>Deep-cultivation of Planctomycetes and their phenomic and genomic characterization uncovers novel biology.</title>
        <authorList>
            <person name="Wiegand S."/>
            <person name="Jogler M."/>
            <person name="Boedeker C."/>
            <person name="Pinto D."/>
            <person name="Vollmers J."/>
            <person name="Rivas-Marin E."/>
            <person name="Kohn T."/>
            <person name="Peeters S.H."/>
            <person name="Heuer A."/>
            <person name="Rast P."/>
            <person name="Oberbeckmann S."/>
            <person name="Bunk B."/>
            <person name="Jeske O."/>
            <person name="Meyerdierks A."/>
            <person name="Storesund J.E."/>
            <person name="Kallscheuer N."/>
            <person name="Luecker S."/>
            <person name="Lage O.M."/>
            <person name="Pohl T."/>
            <person name="Merkel B.J."/>
            <person name="Hornburger P."/>
            <person name="Mueller R.-W."/>
            <person name="Bruemmer F."/>
            <person name="Labrenz M."/>
            <person name="Spormann A.M."/>
            <person name="Op den Camp H."/>
            <person name="Overmann J."/>
            <person name="Amann R."/>
            <person name="Jetten M.S.M."/>
            <person name="Mascher T."/>
            <person name="Medema M.H."/>
            <person name="Devos D.P."/>
            <person name="Kaster A.-K."/>
            <person name="Ovreas L."/>
            <person name="Rohde M."/>
            <person name="Galperin M.Y."/>
            <person name="Jogler C."/>
        </authorList>
    </citation>
    <scope>NUCLEOTIDE SEQUENCE [LARGE SCALE GENOMIC DNA]</scope>
    <source>
        <strain evidence="1 2">UC8</strain>
    </source>
</reference>
<evidence type="ECO:0000313" key="2">
    <source>
        <dbReference type="Proteomes" id="UP000325286"/>
    </source>
</evidence>
<evidence type="ECO:0000313" key="1">
    <source>
        <dbReference type="EMBL" id="QEG41244.1"/>
    </source>
</evidence>
<organism evidence="1 2">
    <name type="scientific">Roseimaritima ulvae</name>
    <dbReference type="NCBI Taxonomy" id="980254"/>
    <lineage>
        <taxon>Bacteria</taxon>
        <taxon>Pseudomonadati</taxon>
        <taxon>Planctomycetota</taxon>
        <taxon>Planctomycetia</taxon>
        <taxon>Pirellulales</taxon>
        <taxon>Pirellulaceae</taxon>
        <taxon>Roseimaritima</taxon>
    </lineage>
</organism>
<dbReference type="EMBL" id="CP042914">
    <property type="protein sequence ID" value="QEG41244.1"/>
    <property type="molecule type" value="Genomic_DNA"/>
</dbReference>
<dbReference type="AlphaFoldDB" id="A0A5B9QQI6"/>
<dbReference type="RefSeq" id="WP_068133761.1">
    <property type="nucleotide sequence ID" value="NZ_CP042914.1"/>
</dbReference>
<dbReference type="OrthoDB" id="9812600at2"/>
<dbReference type="KEGG" id="rul:UC8_32630"/>
<sequence>MPQDSWLLIAAQRQSVIFEDGLEDWLQVHGILAIVPLDVEGLKQQALSGAMKSIRSCKLIIIVEKMPSIDWFRENLGRLGYQVVGTVCGNTILR</sequence>
<keyword evidence="2" id="KW-1185">Reference proteome</keyword>
<dbReference type="Proteomes" id="UP000325286">
    <property type="component" value="Chromosome"/>
</dbReference>